<evidence type="ECO:0000256" key="1">
    <source>
        <dbReference type="ARBA" id="ARBA00022448"/>
    </source>
</evidence>
<dbReference type="InterPro" id="IPR003593">
    <property type="entry name" value="AAA+_ATPase"/>
</dbReference>
<organism evidence="5 6">
    <name type="scientific">Paraclostridium bifermentans</name>
    <name type="common">Clostridium bifermentans</name>
    <dbReference type="NCBI Taxonomy" id="1490"/>
    <lineage>
        <taxon>Bacteria</taxon>
        <taxon>Bacillati</taxon>
        <taxon>Bacillota</taxon>
        <taxon>Clostridia</taxon>
        <taxon>Peptostreptococcales</taxon>
        <taxon>Peptostreptococcaceae</taxon>
        <taxon>Paraclostridium</taxon>
    </lineage>
</organism>
<keyword evidence="2" id="KW-0547">Nucleotide-binding</keyword>
<name>A0A5P3XE77_PARBF</name>
<protein>
    <submittedName>
        <fullName evidence="5">ABC transporter ATP-binding protein</fullName>
    </submittedName>
</protein>
<dbReference type="InterPro" id="IPR017871">
    <property type="entry name" value="ABC_transporter-like_CS"/>
</dbReference>
<dbReference type="PROSITE" id="PS50893">
    <property type="entry name" value="ABC_TRANSPORTER_2"/>
    <property type="match status" value="1"/>
</dbReference>
<dbReference type="Pfam" id="PF00005">
    <property type="entry name" value="ABC_tran"/>
    <property type="match status" value="1"/>
</dbReference>
<dbReference type="EMBL" id="CP032452">
    <property type="protein sequence ID" value="QEZ68303.1"/>
    <property type="molecule type" value="Genomic_DNA"/>
</dbReference>
<evidence type="ECO:0000256" key="2">
    <source>
        <dbReference type="ARBA" id="ARBA00022741"/>
    </source>
</evidence>
<evidence type="ECO:0000313" key="6">
    <source>
        <dbReference type="Proteomes" id="UP000326961"/>
    </source>
</evidence>
<dbReference type="InterPro" id="IPR003439">
    <property type="entry name" value="ABC_transporter-like_ATP-bd"/>
</dbReference>
<dbReference type="PANTHER" id="PTHR42781">
    <property type="entry name" value="SPERMIDINE/PUTRESCINE IMPORT ATP-BINDING PROTEIN POTA"/>
    <property type="match status" value="1"/>
</dbReference>
<evidence type="ECO:0000256" key="3">
    <source>
        <dbReference type="ARBA" id="ARBA00022840"/>
    </source>
</evidence>
<evidence type="ECO:0000313" key="5">
    <source>
        <dbReference type="EMBL" id="QEZ68303.1"/>
    </source>
</evidence>
<dbReference type="GO" id="GO:0005524">
    <property type="term" value="F:ATP binding"/>
    <property type="evidence" value="ECO:0007669"/>
    <property type="project" value="UniProtKB-KW"/>
</dbReference>
<feature type="domain" description="ABC transporter" evidence="4">
    <location>
        <begin position="3"/>
        <end position="208"/>
    </location>
</feature>
<keyword evidence="3 5" id="KW-0067">ATP-binding</keyword>
<dbReference type="Proteomes" id="UP000326961">
    <property type="component" value="Chromosome"/>
</dbReference>
<dbReference type="RefSeq" id="WP_150886117.1">
    <property type="nucleotide sequence ID" value="NZ_CP032452.1"/>
</dbReference>
<sequence>MNIVIKNLKKYYKDKLVLNIEHLEIKSGKITGIVGENGAGKSTLLNLISGIDKDFTGEIYYDNEKLNKNIQKSITLVFQKPRLLNTMVYKNLEYPLKIRNIKKEDINTKVDNVLDLLEIKELKNKNANKLSGGEMQKVALARALVFKPKVLMLDEATSNIDIESKQAIERIIVNYNKCENNTVILISHDKEQIESLCDNVIVLDKQEGN</sequence>
<dbReference type="Gene3D" id="3.40.50.300">
    <property type="entry name" value="P-loop containing nucleotide triphosphate hydrolases"/>
    <property type="match status" value="1"/>
</dbReference>
<dbReference type="SUPFAM" id="SSF52540">
    <property type="entry name" value="P-loop containing nucleoside triphosphate hydrolases"/>
    <property type="match status" value="1"/>
</dbReference>
<dbReference type="GO" id="GO:0016887">
    <property type="term" value="F:ATP hydrolysis activity"/>
    <property type="evidence" value="ECO:0007669"/>
    <property type="project" value="InterPro"/>
</dbReference>
<dbReference type="AlphaFoldDB" id="A0A5P3XE77"/>
<dbReference type="PROSITE" id="PS00211">
    <property type="entry name" value="ABC_TRANSPORTER_1"/>
    <property type="match status" value="1"/>
</dbReference>
<dbReference type="InterPro" id="IPR050093">
    <property type="entry name" value="ABC_SmlMolc_Importer"/>
</dbReference>
<reference evidence="5 6" key="1">
    <citation type="submission" date="2018-09" db="EMBL/GenBank/DDBJ databases">
        <title>A clostridial neurotoxin that targets Anopheles mosquitoes.</title>
        <authorList>
            <person name="Contreras E."/>
            <person name="Masuyer G."/>
            <person name="Qureshi N."/>
            <person name="Chawla S."/>
            <person name="Lim H.L."/>
            <person name="Chen J."/>
            <person name="Stenmark P."/>
            <person name="Gill S."/>
        </authorList>
    </citation>
    <scope>NUCLEOTIDE SEQUENCE [LARGE SCALE GENOMIC DNA]</scope>
    <source>
        <strain evidence="5 6">Cbm</strain>
    </source>
</reference>
<gene>
    <name evidence="5" type="ORF">D4A35_04855</name>
</gene>
<accession>A0A5P3XE77</accession>
<keyword evidence="1" id="KW-0813">Transport</keyword>
<dbReference type="PANTHER" id="PTHR42781:SF4">
    <property type="entry name" value="SPERMIDINE_PUTRESCINE IMPORT ATP-BINDING PROTEIN POTA"/>
    <property type="match status" value="1"/>
</dbReference>
<dbReference type="SMART" id="SM00382">
    <property type="entry name" value="AAA"/>
    <property type="match status" value="1"/>
</dbReference>
<evidence type="ECO:0000259" key="4">
    <source>
        <dbReference type="PROSITE" id="PS50893"/>
    </source>
</evidence>
<dbReference type="InterPro" id="IPR027417">
    <property type="entry name" value="P-loop_NTPase"/>
</dbReference>
<proteinExistence type="predicted"/>